<keyword evidence="2" id="KW-0597">Phosphoprotein</keyword>
<name>A0A812QC53_9DINO</name>
<dbReference type="OrthoDB" id="329835at2759"/>
<evidence type="ECO:0000256" key="2">
    <source>
        <dbReference type="ARBA" id="ARBA00022553"/>
    </source>
</evidence>
<dbReference type="PANTHER" id="PTHR43775">
    <property type="entry name" value="FATTY ACID SYNTHASE"/>
    <property type="match status" value="1"/>
</dbReference>
<dbReference type="SUPFAM" id="SSF53901">
    <property type="entry name" value="Thiolase-like"/>
    <property type="match status" value="1"/>
</dbReference>
<dbReference type="Gene3D" id="3.40.47.10">
    <property type="match status" value="1"/>
</dbReference>
<dbReference type="InterPro" id="IPR020841">
    <property type="entry name" value="PKS_Beta-ketoAc_synthase_dom"/>
</dbReference>
<organism evidence="5 6">
    <name type="scientific">Symbiodinium necroappetens</name>
    <dbReference type="NCBI Taxonomy" id="1628268"/>
    <lineage>
        <taxon>Eukaryota</taxon>
        <taxon>Sar</taxon>
        <taxon>Alveolata</taxon>
        <taxon>Dinophyceae</taxon>
        <taxon>Suessiales</taxon>
        <taxon>Symbiodiniaceae</taxon>
        <taxon>Symbiodinium</taxon>
    </lineage>
</organism>
<evidence type="ECO:0000256" key="3">
    <source>
        <dbReference type="SAM" id="Phobius"/>
    </source>
</evidence>
<dbReference type="SUPFAM" id="SSF47336">
    <property type="entry name" value="ACP-like"/>
    <property type="match status" value="1"/>
</dbReference>
<keyword evidence="1" id="KW-0596">Phosphopantetheine</keyword>
<dbReference type="InterPro" id="IPR016039">
    <property type="entry name" value="Thiolase-like"/>
</dbReference>
<keyword evidence="6" id="KW-1185">Reference proteome</keyword>
<dbReference type="AlphaFoldDB" id="A0A812QC53"/>
<dbReference type="SMART" id="SM00825">
    <property type="entry name" value="PKS_KS"/>
    <property type="match status" value="1"/>
</dbReference>
<dbReference type="InterPro" id="IPR050091">
    <property type="entry name" value="PKS_NRPS_Biosynth_Enz"/>
</dbReference>
<dbReference type="GO" id="GO:0006633">
    <property type="term" value="P:fatty acid biosynthetic process"/>
    <property type="evidence" value="ECO:0007669"/>
    <property type="project" value="TreeGrafter"/>
</dbReference>
<evidence type="ECO:0000259" key="4">
    <source>
        <dbReference type="SMART" id="SM00825"/>
    </source>
</evidence>
<keyword evidence="3" id="KW-0472">Membrane</keyword>
<feature type="transmembrane region" description="Helical" evidence="3">
    <location>
        <begin position="40"/>
        <end position="62"/>
    </location>
</feature>
<protein>
    <submittedName>
        <fullName evidence="5">YanA protein</fullName>
    </submittedName>
</protein>
<dbReference type="GO" id="GO:0004312">
    <property type="term" value="F:fatty acid synthase activity"/>
    <property type="evidence" value="ECO:0007669"/>
    <property type="project" value="TreeGrafter"/>
</dbReference>
<proteinExistence type="predicted"/>
<dbReference type="Proteomes" id="UP000601435">
    <property type="component" value="Unassembled WGS sequence"/>
</dbReference>
<accession>A0A812QC53</accession>
<dbReference type="Pfam" id="PF00109">
    <property type="entry name" value="ketoacyl-synt"/>
    <property type="match status" value="1"/>
</dbReference>
<dbReference type="EMBL" id="CAJNJA010016743">
    <property type="protein sequence ID" value="CAE7387271.1"/>
    <property type="molecule type" value="Genomic_DNA"/>
</dbReference>
<evidence type="ECO:0000313" key="6">
    <source>
        <dbReference type="Proteomes" id="UP000601435"/>
    </source>
</evidence>
<gene>
    <name evidence="5" type="primary">yanA</name>
    <name evidence="5" type="ORF">SNEC2469_LOCUS10511</name>
</gene>
<evidence type="ECO:0000313" key="5">
    <source>
        <dbReference type="EMBL" id="CAE7387271.1"/>
    </source>
</evidence>
<comment type="caution">
    <text evidence="5">The sequence shown here is derived from an EMBL/GenBank/DDBJ whole genome shotgun (WGS) entry which is preliminary data.</text>
</comment>
<dbReference type="InterPro" id="IPR014030">
    <property type="entry name" value="Ketoacyl_synth_N"/>
</dbReference>
<sequence>MSASSSTTEWLSLIRQCVSDGLGVPEEDVEEKSSAMSRGCAIRAGVGAVVLIGLTSAGALVLRDIVLKELHLTPSHLPLTLAFDFPTLRKLTTFLQDAQGQPALSTEPNRETGAIESSFRNVGVQCITTTLADSSQHQQFLQTAVIGCDAAMEIPLARWDVNAYCEYNDTVFVTHHGSFLAEIDLFDAAHFEMSLAEAAVIDPGQRLVLQCACEVLMPQAEAPNQSAGCAVVVAQFQNDWSLLMESCSGISPSSHASAAVCACIAANRVSFSFDLHGPSFAIDTACSSALVAEPHQHWLQQSTSCCTPQSFDTTAAQDCFRAVAAVAASIPVQMATAGRRPWELFISTQGDPSWKPQQSLALAAVRASQRPVVARSRSFCMKLWNKHVGCQMILSCWTVL</sequence>
<keyword evidence="3" id="KW-0812">Transmembrane</keyword>
<feature type="domain" description="Ketosynthase family 3 (KS3)" evidence="4">
    <location>
        <begin position="131"/>
        <end position="381"/>
    </location>
</feature>
<keyword evidence="3" id="KW-1133">Transmembrane helix</keyword>
<evidence type="ECO:0000256" key="1">
    <source>
        <dbReference type="ARBA" id="ARBA00022450"/>
    </source>
</evidence>
<dbReference type="PANTHER" id="PTHR43775:SF37">
    <property type="entry name" value="SI:DKEY-61P9.11"/>
    <property type="match status" value="1"/>
</dbReference>
<dbReference type="InterPro" id="IPR036736">
    <property type="entry name" value="ACP-like_sf"/>
</dbReference>
<reference evidence="5" key="1">
    <citation type="submission" date="2021-02" db="EMBL/GenBank/DDBJ databases">
        <authorList>
            <person name="Dougan E. K."/>
            <person name="Rhodes N."/>
            <person name="Thang M."/>
            <person name="Chan C."/>
        </authorList>
    </citation>
    <scope>NUCLEOTIDE SEQUENCE</scope>
</reference>